<dbReference type="EMBL" id="PETL01000355">
    <property type="protein sequence ID" value="PIV63446.1"/>
    <property type="molecule type" value="Genomic_DNA"/>
</dbReference>
<proteinExistence type="predicted"/>
<evidence type="ECO:0000313" key="2">
    <source>
        <dbReference type="Proteomes" id="UP000228886"/>
    </source>
</evidence>
<reference evidence="2" key="1">
    <citation type="submission" date="2017-09" db="EMBL/GenBank/DDBJ databases">
        <title>Depth-based differentiation of microbial function through sediment-hosted aquifers and enrichment of novel symbionts in the deep terrestrial subsurface.</title>
        <authorList>
            <person name="Probst A.J."/>
            <person name="Ladd B."/>
            <person name="Jarett J.K."/>
            <person name="Geller-Mcgrath D.E."/>
            <person name="Sieber C.M.K."/>
            <person name="Emerson J.B."/>
            <person name="Anantharaman K."/>
            <person name="Thomas B.C."/>
            <person name="Malmstrom R."/>
            <person name="Stieglmeier M."/>
            <person name="Klingl A."/>
            <person name="Woyke T."/>
            <person name="Ryan C.M."/>
            <person name="Banfield J.F."/>
        </authorList>
    </citation>
    <scope>NUCLEOTIDE SEQUENCE [LARGE SCALE GENOMIC DNA]</scope>
</reference>
<comment type="caution">
    <text evidence="1">The sequence shown here is derived from an EMBL/GenBank/DDBJ whole genome shotgun (WGS) entry which is preliminary data.</text>
</comment>
<evidence type="ECO:0000313" key="1">
    <source>
        <dbReference type="EMBL" id="PIV63446.1"/>
    </source>
</evidence>
<gene>
    <name evidence="1" type="ORF">COS11_07385</name>
</gene>
<organism evidence="1 2">
    <name type="scientific">bacterium (Candidatus Ratteibacteria) CG01_land_8_20_14_3_00_40_19</name>
    <dbReference type="NCBI Taxonomy" id="2014290"/>
    <lineage>
        <taxon>Bacteria</taxon>
        <taxon>Candidatus Ratteibacteria</taxon>
    </lineage>
</organism>
<name>A0A2M7E6T8_9BACT</name>
<dbReference type="Proteomes" id="UP000228886">
    <property type="component" value="Unassembled WGS sequence"/>
</dbReference>
<protein>
    <recommendedName>
        <fullName evidence="3">DUF3108 domain-containing protein</fullName>
    </recommendedName>
</protein>
<dbReference type="AlphaFoldDB" id="A0A2M7E6T8"/>
<sequence length="271" mass="31249">MTKKFRANLISFFFLLFWLVMISLLLGKEGYLSQKYLTMTSSSQSLPFREEWFAILYQEKKVGYVYQVTRPSPRKNTPYELYSRMKLSLFLLGEEIPVILEGSSFLNRKYQLENLSYSLNTYLYQVEIEGERKGSFLELEVKSPGGKIKKKIKIGKKAFANTLMPSLLAGRKLVPGTSFSIPVFDPLSLNLGEAKIEVLAFPQREGRELFRLRMTYQGIITESLVTKEGEVLEAETPFGLKFKKTSRELALGKLEKQKIPELLKKFSIQYD</sequence>
<evidence type="ECO:0008006" key="3">
    <source>
        <dbReference type="Google" id="ProtNLM"/>
    </source>
</evidence>
<accession>A0A2M7E6T8</accession>